<dbReference type="EMBL" id="PSZP01000001">
    <property type="protein sequence ID" value="TCG12118.1"/>
    <property type="molecule type" value="Genomic_DNA"/>
</dbReference>
<feature type="region of interest" description="Disordered" evidence="1">
    <location>
        <begin position="27"/>
        <end position="83"/>
    </location>
</feature>
<accession>A0A4R0XUA1</accession>
<reference evidence="3 4" key="1">
    <citation type="submission" date="2018-02" db="EMBL/GenBank/DDBJ databases">
        <title>Mycoplasma marinum and Mycoplasma todarodis sp. nov., moderately halophilic and psychrotolerant mycoplasmas isolated from cephalopods.</title>
        <authorList>
            <person name="Viver T."/>
        </authorList>
    </citation>
    <scope>NUCLEOTIDE SEQUENCE [LARGE SCALE GENOMIC DNA]</scope>
    <source>
        <strain evidence="3 4">5H</strain>
    </source>
</reference>
<evidence type="ECO:0000313" key="4">
    <source>
        <dbReference type="Proteomes" id="UP000291072"/>
    </source>
</evidence>
<evidence type="ECO:0008006" key="5">
    <source>
        <dbReference type="Google" id="ProtNLM"/>
    </source>
</evidence>
<name>A0A4R0XUA1_9MOLU</name>
<evidence type="ECO:0000256" key="2">
    <source>
        <dbReference type="SAM" id="SignalP"/>
    </source>
</evidence>
<evidence type="ECO:0000256" key="1">
    <source>
        <dbReference type="SAM" id="MobiDB-lite"/>
    </source>
</evidence>
<feature type="signal peptide" evidence="2">
    <location>
        <begin position="1"/>
        <end position="24"/>
    </location>
</feature>
<comment type="caution">
    <text evidence="3">The sequence shown here is derived from an EMBL/GenBank/DDBJ whole genome shotgun (WGS) entry which is preliminary data.</text>
</comment>
<dbReference type="Proteomes" id="UP000291072">
    <property type="component" value="Unassembled WGS sequence"/>
</dbReference>
<feature type="compositionally biased region" description="Basic and acidic residues" evidence="1">
    <location>
        <begin position="29"/>
        <end position="82"/>
    </location>
</feature>
<keyword evidence="4" id="KW-1185">Reference proteome</keyword>
<proteinExistence type="predicted"/>
<gene>
    <name evidence="3" type="ORF">C4B25_00285</name>
</gene>
<keyword evidence="2" id="KW-0732">Signal</keyword>
<dbReference type="AlphaFoldDB" id="A0A4R0XUA1"/>
<evidence type="ECO:0000313" key="3">
    <source>
        <dbReference type="EMBL" id="TCG12118.1"/>
    </source>
</evidence>
<sequence length="476" mass="55160">MKKISKKVSIGVLAAVVVATPMVAISCGENKDSRRKEDDERQKSRKREAELKAKKEEAKKEAAEKEALAKAAKEKEEKEKNKIQSANLRKLRKAFSLLDVQDSDYWIKRSLEERDNTLTAEELIKELSTTVRNEKNEKIQFVDGREAIHFALSQTGHFNLPVLDEGSTLDMTYELEYKKDDQGEEFGRITIKVNLHTPGATNPDAGEFTYGFDWLTKSSIENNKFWAEKSAREAKEEAEKWKKEVARRVAEKKAKGFVPIGDTYEVWYDKKNQIIEDEWGKYTGDRTADLEHKRDRYNGVFDDQKKYPIKIFKMNYITEIDGTGIRMYGTDFTFPGAEVVEMKHLRTVHDRSFRNWANLRTVIMPNLINMEHGFHYASFGWNEVTTWDLSEAKEHKFGWDIHPFINSPKTVVILNENNEDSVSDWVSWSENRGSGSKVTFDTLKITFKIRMNGKDVEAHWVKDQTKNTYVLKPKTV</sequence>
<feature type="chain" id="PRO_5020219616" description="Lipoprotein" evidence="2">
    <location>
        <begin position="25"/>
        <end position="476"/>
    </location>
</feature>
<protein>
    <recommendedName>
        <fullName evidence="5">Lipoprotein</fullName>
    </recommendedName>
</protein>
<dbReference type="PROSITE" id="PS51257">
    <property type="entry name" value="PROKAR_LIPOPROTEIN"/>
    <property type="match status" value="1"/>
</dbReference>
<dbReference type="RefSeq" id="WP_131613071.1">
    <property type="nucleotide sequence ID" value="NZ_PSZP01000001.1"/>
</dbReference>
<organism evidence="3 4">
    <name type="scientific">Mycoplasma todarodis</name>
    <dbReference type="NCBI Taxonomy" id="1937191"/>
    <lineage>
        <taxon>Bacteria</taxon>
        <taxon>Bacillati</taxon>
        <taxon>Mycoplasmatota</taxon>
        <taxon>Mollicutes</taxon>
        <taxon>Mycoplasmataceae</taxon>
        <taxon>Mycoplasma</taxon>
    </lineage>
</organism>